<evidence type="ECO:0000256" key="7">
    <source>
        <dbReference type="ARBA" id="ARBA00023136"/>
    </source>
</evidence>
<evidence type="ECO:0000256" key="2">
    <source>
        <dbReference type="ARBA" id="ARBA00004556"/>
    </source>
</evidence>
<evidence type="ECO:0000256" key="4">
    <source>
        <dbReference type="ARBA" id="ARBA00022490"/>
    </source>
</evidence>
<accession>T0PWF6</accession>
<gene>
    <name evidence="13" type="ORF">SDRG_15638</name>
</gene>
<dbReference type="AlphaFoldDB" id="T0PWF6"/>
<evidence type="ECO:0000256" key="10">
    <source>
        <dbReference type="ARBA" id="ARBA00035449"/>
    </source>
</evidence>
<evidence type="ECO:0000256" key="9">
    <source>
        <dbReference type="ARBA" id="ARBA00035284"/>
    </source>
</evidence>
<dbReference type="VEuPathDB" id="FungiDB:SDRG_15638"/>
<dbReference type="InParanoid" id="T0PWF6"/>
<evidence type="ECO:0000256" key="11">
    <source>
        <dbReference type="ARBA" id="ARBA00046593"/>
    </source>
</evidence>
<keyword evidence="7 12" id="KW-0472">Membrane</keyword>
<keyword evidence="4" id="KW-0963">Cytoplasm</keyword>
<evidence type="ECO:0000256" key="1">
    <source>
        <dbReference type="ARBA" id="ARBA00004155"/>
    </source>
</evidence>
<sequence length="140" mass="14902">MANLNCPKCQFDQNLPNSAFCSRCGGPMGQTPGYQAPPPVAQAVPVPQGQYQGQPQYYAQGVPVQQARPDYVVVQPAMVGQVVVMPGQMLTVDGYCAHAVQSNEFTLCGIVLGILFFPAGILCCLLLTERKCVHCGAVLS</sequence>
<name>T0PWF6_SAPDV</name>
<evidence type="ECO:0000256" key="12">
    <source>
        <dbReference type="SAM" id="Phobius"/>
    </source>
</evidence>
<evidence type="ECO:0000256" key="3">
    <source>
        <dbReference type="ARBA" id="ARBA00008090"/>
    </source>
</evidence>
<comment type="similarity">
    <text evidence="3">Belongs to the BRI3 family.</text>
</comment>
<evidence type="ECO:0000256" key="8">
    <source>
        <dbReference type="ARBA" id="ARBA00023228"/>
    </source>
</evidence>
<keyword evidence="8" id="KW-0458">Lysosome</keyword>
<dbReference type="GO" id="GO:0048471">
    <property type="term" value="C:perinuclear region of cytoplasm"/>
    <property type="evidence" value="ECO:0007669"/>
    <property type="project" value="UniProtKB-SubCell"/>
</dbReference>
<dbReference type="Pfam" id="PF10164">
    <property type="entry name" value="BRI3"/>
    <property type="match status" value="1"/>
</dbReference>
<comment type="subunit">
    <text evidence="11">Interacts with BRI3BP. Interacts with MGAT1 and IFITM3.</text>
</comment>
<keyword evidence="5 12" id="KW-0812">Transmembrane</keyword>
<dbReference type="InterPro" id="IPR019317">
    <property type="entry name" value="BRI3"/>
</dbReference>
<dbReference type="GO" id="GO:0005765">
    <property type="term" value="C:lysosomal membrane"/>
    <property type="evidence" value="ECO:0007669"/>
    <property type="project" value="UniProtKB-SubCell"/>
</dbReference>
<evidence type="ECO:0000313" key="14">
    <source>
        <dbReference type="Proteomes" id="UP000030762"/>
    </source>
</evidence>
<dbReference type="RefSeq" id="XP_008620039.1">
    <property type="nucleotide sequence ID" value="XM_008621817.1"/>
</dbReference>
<organism evidence="13 14">
    <name type="scientific">Saprolegnia diclina (strain VS20)</name>
    <dbReference type="NCBI Taxonomy" id="1156394"/>
    <lineage>
        <taxon>Eukaryota</taxon>
        <taxon>Sar</taxon>
        <taxon>Stramenopiles</taxon>
        <taxon>Oomycota</taxon>
        <taxon>Saprolegniomycetes</taxon>
        <taxon>Saprolegniales</taxon>
        <taxon>Saprolegniaceae</taxon>
        <taxon>Saprolegnia</taxon>
    </lineage>
</organism>
<evidence type="ECO:0000313" key="13">
    <source>
        <dbReference type="EMBL" id="EQC26546.1"/>
    </source>
</evidence>
<keyword evidence="6 12" id="KW-1133">Transmembrane helix</keyword>
<dbReference type="PANTHER" id="PTHR13551">
    <property type="entry name" value="BRAIN PROTEIN I3"/>
    <property type="match status" value="1"/>
</dbReference>
<dbReference type="EMBL" id="JH767228">
    <property type="protein sequence ID" value="EQC26546.1"/>
    <property type="molecule type" value="Genomic_DNA"/>
</dbReference>
<dbReference type="Proteomes" id="UP000030762">
    <property type="component" value="Unassembled WGS sequence"/>
</dbReference>
<reference evidence="13 14" key="1">
    <citation type="submission" date="2012-04" db="EMBL/GenBank/DDBJ databases">
        <title>The Genome Sequence of Saprolegnia declina VS20.</title>
        <authorList>
            <consortium name="The Broad Institute Genome Sequencing Platform"/>
            <person name="Russ C."/>
            <person name="Nusbaum C."/>
            <person name="Tyler B."/>
            <person name="van West P."/>
            <person name="Dieguez-Uribeondo J."/>
            <person name="de Bruijn I."/>
            <person name="Tripathy S."/>
            <person name="Jiang R."/>
            <person name="Young S.K."/>
            <person name="Zeng Q."/>
            <person name="Gargeya S."/>
            <person name="Fitzgerald M."/>
            <person name="Haas B."/>
            <person name="Abouelleil A."/>
            <person name="Alvarado L."/>
            <person name="Arachchi H.M."/>
            <person name="Berlin A."/>
            <person name="Chapman S.B."/>
            <person name="Goldberg J."/>
            <person name="Griggs A."/>
            <person name="Gujja S."/>
            <person name="Hansen M."/>
            <person name="Howarth C."/>
            <person name="Imamovic A."/>
            <person name="Larimer J."/>
            <person name="McCowen C."/>
            <person name="Montmayeur A."/>
            <person name="Murphy C."/>
            <person name="Neiman D."/>
            <person name="Pearson M."/>
            <person name="Priest M."/>
            <person name="Roberts A."/>
            <person name="Saif S."/>
            <person name="Shea T."/>
            <person name="Sisk P."/>
            <person name="Sykes S."/>
            <person name="Wortman J."/>
            <person name="Nusbaum C."/>
            <person name="Birren B."/>
        </authorList>
    </citation>
    <scope>NUCLEOTIDE SEQUENCE [LARGE SCALE GENOMIC DNA]</scope>
    <source>
        <strain evidence="13 14">VS20</strain>
    </source>
</reference>
<proteinExistence type="inferred from homology"/>
<dbReference type="GeneID" id="19956365"/>
<feature type="transmembrane region" description="Helical" evidence="12">
    <location>
        <begin position="105"/>
        <end position="128"/>
    </location>
</feature>
<dbReference type="OMA" id="NCGAMFG"/>
<dbReference type="PANTHER" id="PTHR13551:SF1">
    <property type="entry name" value="MEMBRANE PROTEIN BRI3"/>
    <property type="match status" value="1"/>
</dbReference>
<keyword evidence="14" id="KW-1185">Reference proteome</keyword>
<protein>
    <recommendedName>
        <fullName evidence="9">Membrane protein BRI3</fullName>
    </recommendedName>
    <alternativeName>
        <fullName evidence="10">Brain protein I3</fullName>
    </alternativeName>
</protein>
<comment type="subcellular location">
    <subcellularLocation>
        <location evidence="2">Cytoplasm</location>
        <location evidence="2">Perinuclear region</location>
    </subcellularLocation>
    <subcellularLocation>
        <location evidence="1">Lysosome membrane</location>
        <topology evidence="1">Multi-pass membrane protein</topology>
    </subcellularLocation>
</comment>
<evidence type="ECO:0000256" key="5">
    <source>
        <dbReference type="ARBA" id="ARBA00022692"/>
    </source>
</evidence>
<dbReference type="OrthoDB" id="2564984at2759"/>
<evidence type="ECO:0000256" key="6">
    <source>
        <dbReference type="ARBA" id="ARBA00022989"/>
    </source>
</evidence>